<evidence type="ECO:0000259" key="10">
    <source>
        <dbReference type="PROSITE" id="PS50885"/>
    </source>
</evidence>
<keyword evidence="6 11" id="KW-0418">Kinase</keyword>
<keyword evidence="12" id="KW-1185">Reference proteome</keyword>
<evidence type="ECO:0000256" key="5">
    <source>
        <dbReference type="ARBA" id="ARBA00022679"/>
    </source>
</evidence>
<keyword evidence="8" id="KW-0812">Transmembrane</keyword>
<dbReference type="EC" id="2.7.13.3" evidence="3"/>
<comment type="catalytic activity">
    <reaction evidence="1">
        <text>ATP + protein L-histidine = ADP + protein N-phospho-L-histidine.</text>
        <dbReference type="EC" id="2.7.13.3"/>
    </reaction>
</comment>
<evidence type="ECO:0000256" key="4">
    <source>
        <dbReference type="ARBA" id="ARBA00022553"/>
    </source>
</evidence>
<dbReference type="InterPro" id="IPR003594">
    <property type="entry name" value="HATPase_dom"/>
</dbReference>
<evidence type="ECO:0000256" key="8">
    <source>
        <dbReference type="SAM" id="Phobius"/>
    </source>
</evidence>
<keyword evidence="8" id="KW-0472">Membrane</keyword>
<gene>
    <name evidence="11" type="ORF">ABXR19_09630</name>
</gene>
<keyword evidence="7" id="KW-0902">Two-component regulatory system</keyword>
<proteinExistence type="predicted"/>
<dbReference type="InterPro" id="IPR005467">
    <property type="entry name" value="His_kinase_dom"/>
</dbReference>
<dbReference type="PANTHER" id="PTHR43711">
    <property type="entry name" value="TWO-COMPONENT HISTIDINE KINASE"/>
    <property type="match status" value="1"/>
</dbReference>
<dbReference type="EMBL" id="JBEWZI010000008">
    <property type="protein sequence ID" value="MET7014449.1"/>
    <property type="molecule type" value="Genomic_DNA"/>
</dbReference>
<dbReference type="Proteomes" id="UP001549691">
    <property type="component" value="Unassembled WGS sequence"/>
</dbReference>
<evidence type="ECO:0000313" key="12">
    <source>
        <dbReference type="Proteomes" id="UP001549691"/>
    </source>
</evidence>
<dbReference type="PRINTS" id="PR00344">
    <property type="entry name" value="BCTRLSENSOR"/>
</dbReference>
<dbReference type="PANTHER" id="PTHR43711:SF1">
    <property type="entry name" value="HISTIDINE KINASE 1"/>
    <property type="match status" value="1"/>
</dbReference>
<reference evidence="11 12" key="1">
    <citation type="submission" date="2024-07" db="EMBL/GenBank/DDBJ databases">
        <title>Uliginosibacterium flavum JJ3220;KACC:17644.</title>
        <authorList>
            <person name="Kim M.K."/>
        </authorList>
    </citation>
    <scope>NUCLEOTIDE SEQUENCE [LARGE SCALE GENOMIC DNA]</scope>
    <source>
        <strain evidence="11 12">KACC:17644</strain>
    </source>
</reference>
<dbReference type="PROSITE" id="PS50885">
    <property type="entry name" value="HAMP"/>
    <property type="match status" value="1"/>
</dbReference>
<feature type="domain" description="HAMP" evidence="10">
    <location>
        <begin position="199"/>
        <end position="251"/>
    </location>
</feature>
<evidence type="ECO:0000256" key="3">
    <source>
        <dbReference type="ARBA" id="ARBA00012438"/>
    </source>
</evidence>
<dbReference type="CDD" id="cd00082">
    <property type="entry name" value="HisKA"/>
    <property type="match status" value="1"/>
</dbReference>
<dbReference type="Gene3D" id="3.30.565.10">
    <property type="entry name" value="Histidine kinase-like ATPase, C-terminal domain"/>
    <property type="match status" value="1"/>
</dbReference>
<accession>A0ABV2TKJ6</accession>
<protein>
    <recommendedName>
        <fullName evidence="3">histidine kinase</fullName>
        <ecNumber evidence="3">2.7.13.3</ecNumber>
    </recommendedName>
</protein>
<dbReference type="Pfam" id="PF02518">
    <property type="entry name" value="HATPase_c"/>
    <property type="match status" value="1"/>
</dbReference>
<keyword evidence="5" id="KW-0808">Transferase</keyword>
<dbReference type="CDD" id="cd06225">
    <property type="entry name" value="HAMP"/>
    <property type="match status" value="1"/>
</dbReference>
<dbReference type="Gene3D" id="6.10.340.10">
    <property type="match status" value="1"/>
</dbReference>
<evidence type="ECO:0000313" key="11">
    <source>
        <dbReference type="EMBL" id="MET7014449.1"/>
    </source>
</evidence>
<feature type="domain" description="Histidine kinase" evidence="9">
    <location>
        <begin position="259"/>
        <end position="476"/>
    </location>
</feature>
<organism evidence="11 12">
    <name type="scientific">Uliginosibacterium flavum</name>
    <dbReference type="NCBI Taxonomy" id="1396831"/>
    <lineage>
        <taxon>Bacteria</taxon>
        <taxon>Pseudomonadati</taxon>
        <taxon>Pseudomonadota</taxon>
        <taxon>Betaproteobacteria</taxon>
        <taxon>Rhodocyclales</taxon>
        <taxon>Zoogloeaceae</taxon>
        <taxon>Uliginosibacterium</taxon>
    </lineage>
</organism>
<dbReference type="SUPFAM" id="SSF55874">
    <property type="entry name" value="ATPase domain of HSP90 chaperone/DNA topoisomerase II/histidine kinase"/>
    <property type="match status" value="1"/>
</dbReference>
<evidence type="ECO:0000256" key="7">
    <source>
        <dbReference type="ARBA" id="ARBA00023012"/>
    </source>
</evidence>
<dbReference type="PROSITE" id="PS50109">
    <property type="entry name" value="HIS_KIN"/>
    <property type="match status" value="1"/>
</dbReference>
<dbReference type="Pfam" id="PF00512">
    <property type="entry name" value="HisKA"/>
    <property type="match status" value="1"/>
</dbReference>
<dbReference type="SMART" id="SM00388">
    <property type="entry name" value="HisKA"/>
    <property type="match status" value="1"/>
</dbReference>
<name>A0ABV2TKJ6_9RHOO</name>
<dbReference type="SUPFAM" id="SSF47384">
    <property type="entry name" value="Homodimeric domain of signal transducing histidine kinase"/>
    <property type="match status" value="1"/>
</dbReference>
<dbReference type="Gene3D" id="1.10.287.130">
    <property type="match status" value="1"/>
</dbReference>
<dbReference type="CDD" id="cd00075">
    <property type="entry name" value="HATPase"/>
    <property type="match status" value="1"/>
</dbReference>
<dbReference type="SMART" id="SM00304">
    <property type="entry name" value="HAMP"/>
    <property type="match status" value="1"/>
</dbReference>
<comment type="caution">
    <text evidence="11">The sequence shown here is derived from an EMBL/GenBank/DDBJ whole genome shotgun (WGS) entry which is preliminary data.</text>
</comment>
<dbReference type="GO" id="GO:0016301">
    <property type="term" value="F:kinase activity"/>
    <property type="evidence" value="ECO:0007669"/>
    <property type="project" value="UniProtKB-KW"/>
</dbReference>
<evidence type="ECO:0000256" key="6">
    <source>
        <dbReference type="ARBA" id="ARBA00022777"/>
    </source>
</evidence>
<dbReference type="SMART" id="SM00387">
    <property type="entry name" value="HATPase_c"/>
    <property type="match status" value="1"/>
</dbReference>
<dbReference type="InterPro" id="IPR050736">
    <property type="entry name" value="Sensor_HK_Regulatory"/>
</dbReference>
<evidence type="ECO:0000256" key="2">
    <source>
        <dbReference type="ARBA" id="ARBA00004370"/>
    </source>
</evidence>
<dbReference type="InterPro" id="IPR036890">
    <property type="entry name" value="HATPase_C_sf"/>
</dbReference>
<evidence type="ECO:0000259" key="9">
    <source>
        <dbReference type="PROSITE" id="PS50109"/>
    </source>
</evidence>
<comment type="subcellular location">
    <subcellularLocation>
        <location evidence="2">Membrane</location>
    </subcellularLocation>
</comment>
<dbReference type="RefSeq" id="WP_354600910.1">
    <property type="nucleotide sequence ID" value="NZ_JBEWZI010000008.1"/>
</dbReference>
<keyword evidence="4" id="KW-0597">Phosphoprotein</keyword>
<keyword evidence="8" id="KW-1133">Transmembrane helix</keyword>
<dbReference type="InterPro" id="IPR004358">
    <property type="entry name" value="Sig_transdc_His_kin-like_C"/>
</dbReference>
<evidence type="ECO:0000256" key="1">
    <source>
        <dbReference type="ARBA" id="ARBA00000085"/>
    </source>
</evidence>
<dbReference type="InterPro" id="IPR003661">
    <property type="entry name" value="HisK_dim/P_dom"/>
</dbReference>
<dbReference type="Pfam" id="PF00672">
    <property type="entry name" value="HAMP"/>
    <property type="match status" value="1"/>
</dbReference>
<dbReference type="InterPro" id="IPR036097">
    <property type="entry name" value="HisK_dim/P_sf"/>
</dbReference>
<dbReference type="InterPro" id="IPR003660">
    <property type="entry name" value="HAMP_dom"/>
</dbReference>
<sequence length="479" mass="52041">MRLPYPLSLPKLLLAGFVLVALPPVLALLGAYFSLDQLSRRSEIAITRATAITRDSRALSEHLNALERLARQQLVLNDPPGLAAYASRRTRFIDTGERLAQHADILNISAELEALRAGEEAIWLRLQQADLKQTQSPALVAAFNAMNASAAGLVGLADARIEADIEALQVEASAARRQLLQRLWVLIPISLLFALGITALIRRPFRQLEAAMRRLGEGSFDDPIKVSGPRDMALLGQRLDWLRTRLQALDAQKTRLLQHVSHELKTPLTALHEGTALLLDKVTGPLNSEQFEVAQILASNCQRLRKLIENLLDYSSLRFAPADLRRETVELGGVVEQVIADQKLAANARGIDITHDCANLSLPADREKLRVILDNLLSNALKYAPTHSRVHIAAHAEGGWASIEVCDSGPGIPADQAPAMLEAFVQGPAPEDSPVKGSGLGLSIVRELVSAHGGEIALLPNSPHGTRARIRLPLTESSS</sequence>
<feature type="transmembrane region" description="Helical" evidence="8">
    <location>
        <begin position="183"/>
        <end position="205"/>
    </location>
</feature>